<dbReference type="Gene3D" id="1.20.140.10">
    <property type="entry name" value="Butyryl-CoA Dehydrogenase, subunit A, domain 3"/>
    <property type="match status" value="1"/>
</dbReference>
<feature type="domain" description="Acyl-CoA dehydrogenase/oxidase C-terminal" evidence="4">
    <location>
        <begin position="177"/>
        <end position="293"/>
    </location>
</feature>
<comment type="caution">
    <text evidence="5">The sequence shown here is derived from an EMBL/GenBank/DDBJ whole genome shotgun (WGS) entry which is preliminary data.</text>
</comment>
<evidence type="ECO:0000256" key="2">
    <source>
        <dbReference type="ARBA" id="ARBA00022827"/>
    </source>
</evidence>
<dbReference type="Proteomes" id="UP000475545">
    <property type="component" value="Unassembled WGS sequence"/>
</dbReference>
<evidence type="ECO:0000259" key="4">
    <source>
        <dbReference type="Pfam" id="PF00441"/>
    </source>
</evidence>
<reference evidence="5 6" key="1">
    <citation type="submission" date="2019-11" db="EMBL/GenBank/DDBJ databases">
        <title>Gordonia sp. nov., a novel actinobacterium isolated from mangrove soil in Hainan.</title>
        <authorList>
            <person name="Huang X."/>
            <person name="Xie Y."/>
            <person name="Chu X."/>
            <person name="Xiao K."/>
        </authorList>
    </citation>
    <scope>NUCLEOTIDE SEQUENCE [LARGE SCALE GENOMIC DNA]</scope>
    <source>
        <strain evidence="5 6">HNM0687</strain>
    </source>
</reference>
<dbReference type="InterPro" id="IPR036250">
    <property type="entry name" value="AcylCo_DH-like_C"/>
</dbReference>
<protein>
    <submittedName>
        <fullName evidence="5">Acyl-CoA dehydrogenase</fullName>
    </submittedName>
</protein>
<evidence type="ECO:0000256" key="1">
    <source>
        <dbReference type="ARBA" id="ARBA00022630"/>
    </source>
</evidence>
<keyword evidence="1" id="KW-0285">Flavoprotein</keyword>
<keyword evidence="2" id="KW-0274">FAD</keyword>
<gene>
    <name evidence="5" type="ORF">GIY30_22945</name>
</gene>
<sequence length="309" mass="33117">MLEAAGPTNWSPALDRFGWDELCAHQPIDALRIIAPLQGRLLPNASFVDRLILSMSAAPGAKQQAIRILYPALGSDQPTSTVSADGTRVDARGTANFGPLEPGSLIIPALREGAPVLARVANSRSLMTNVAGIDPDSGWFRVSELAECTVVSTGDDARRQWLDIRAHSMLAISLELNALGARMLELTVEHVSSRSQFGRPLGSFQAVKQGLADTRAWKECADLSSDAAPEDPGIEAALVAKSLAGRFFRSAAENCQQYLGGMGFTWEHPFHTFLRRGLILERLLGSSAQARSELGATIRSGEMPSLSAI</sequence>
<name>A0A6L7GX49_9ACTN</name>
<evidence type="ECO:0000313" key="5">
    <source>
        <dbReference type="EMBL" id="MXP24193.1"/>
    </source>
</evidence>
<dbReference type="PANTHER" id="PTHR43884:SF20">
    <property type="entry name" value="ACYL-COA DEHYDROGENASE FADE28"/>
    <property type="match status" value="1"/>
</dbReference>
<organism evidence="5 6">
    <name type="scientific">Gordonia mangrovi</name>
    <dbReference type="NCBI Taxonomy" id="2665643"/>
    <lineage>
        <taxon>Bacteria</taxon>
        <taxon>Bacillati</taxon>
        <taxon>Actinomycetota</taxon>
        <taxon>Actinomycetes</taxon>
        <taxon>Mycobacteriales</taxon>
        <taxon>Gordoniaceae</taxon>
        <taxon>Gordonia</taxon>
    </lineage>
</organism>
<dbReference type="PANTHER" id="PTHR43884">
    <property type="entry name" value="ACYL-COA DEHYDROGENASE"/>
    <property type="match status" value="1"/>
</dbReference>
<keyword evidence="3" id="KW-0560">Oxidoreductase</keyword>
<dbReference type="Pfam" id="PF00441">
    <property type="entry name" value="Acyl-CoA_dh_1"/>
    <property type="match status" value="1"/>
</dbReference>
<dbReference type="InterPro" id="IPR009075">
    <property type="entry name" value="AcylCo_DH/oxidase_C"/>
</dbReference>
<dbReference type="EMBL" id="WMBR01000009">
    <property type="protein sequence ID" value="MXP24193.1"/>
    <property type="molecule type" value="Genomic_DNA"/>
</dbReference>
<dbReference type="SUPFAM" id="SSF47203">
    <property type="entry name" value="Acyl-CoA dehydrogenase C-terminal domain-like"/>
    <property type="match status" value="1"/>
</dbReference>
<evidence type="ECO:0000313" key="6">
    <source>
        <dbReference type="Proteomes" id="UP000475545"/>
    </source>
</evidence>
<keyword evidence="6" id="KW-1185">Reference proteome</keyword>
<dbReference type="GO" id="GO:0003995">
    <property type="term" value="F:acyl-CoA dehydrogenase activity"/>
    <property type="evidence" value="ECO:0007669"/>
    <property type="project" value="TreeGrafter"/>
</dbReference>
<proteinExistence type="predicted"/>
<dbReference type="AlphaFoldDB" id="A0A6L7GX49"/>
<accession>A0A6L7GX49</accession>
<evidence type="ECO:0000256" key="3">
    <source>
        <dbReference type="ARBA" id="ARBA00023002"/>
    </source>
</evidence>